<keyword evidence="1" id="KW-0812">Transmembrane</keyword>
<evidence type="ECO:0000256" key="1">
    <source>
        <dbReference type="SAM" id="Phobius"/>
    </source>
</evidence>
<dbReference type="RefSeq" id="WP_382408170.1">
    <property type="nucleotide sequence ID" value="NZ_JBHSGU010000002.1"/>
</dbReference>
<proteinExistence type="predicted"/>
<keyword evidence="1" id="KW-1133">Transmembrane helix</keyword>
<organism evidence="2 3">
    <name type="scientific">Glaciecola siphonariae</name>
    <dbReference type="NCBI Taxonomy" id="521012"/>
    <lineage>
        <taxon>Bacteria</taxon>
        <taxon>Pseudomonadati</taxon>
        <taxon>Pseudomonadota</taxon>
        <taxon>Gammaproteobacteria</taxon>
        <taxon>Alteromonadales</taxon>
        <taxon>Alteromonadaceae</taxon>
        <taxon>Glaciecola</taxon>
    </lineage>
</organism>
<evidence type="ECO:0000313" key="2">
    <source>
        <dbReference type="EMBL" id="MFC4700618.1"/>
    </source>
</evidence>
<gene>
    <name evidence="2" type="ORF">ACFO4O_10640</name>
</gene>
<accession>A0ABV9LX93</accession>
<reference evidence="3" key="1">
    <citation type="journal article" date="2019" name="Int. J. Syst. Evol. Microbiol.">
        <title>The Global Catalogue of Microorganisms (GCM) 10K type strain sequencing project: providing services to taxonomists for standard genome sequencing and annotation.</title>
        <authorList>
            <consortium name="The Broad Institute Genomics Platform"/>
            <consortium name="The Broad Institute Genome Sequencing Center for Infectious Disease"/>
            <person name="Wu L."/>
            <person name="Ma J."/>
        </authorList>
    </citation>
    <scope>NUCLEOTIDE SEQUENCE [LARGE SCALE GENOMIC DNA]</scope>
    <source>
        <strain evidence="3">KACC 12507</strain>
    </source>
</reference>
<feature type="transmembrane region" description="Helical" evidence="1">
    <location>
        <begin position="46"/>
        <end position="64"/>
    </location>
</feature>
<name>A0ABV9LX93_9ALTE</name>
<keyword evidence="1" id="KW-0472">Membrane</keyword>
<protein>
    <recommendedName>
        <fullName evidence="4">Lipoprotein</fullName>
    </recommendedName>
</protein>
<comment type="caution">
    <text evidence="2">The sequence shown here is derived from an EMBL/GenBank/DDBJ whole genome shotgun (WGS) entry which is preliminary data.</text>
</comment>
<evidence type="ECO:0008006" key="4">
    <source>
        <dbReference type="Google" id="ProtNLM"/>
    </source>
</evidence>
<dbReference type="Proteomes" id="UP001595897">
    <property type="component" value="Unassembled WGS sequence"/>
</dbReference>
<sequence length="158" mass="17116">MVKHNKALNSFPSVTGTVTRGCFAIMSHMSAPVIGKLCSLKGKMKILLIVLFSISIAGCVVEHIDAEKIDIGLIEKDAILLLETSSINLAKLPDSISELEPESVLVQANGLYIKLNSSFVNESGLFIPVDRSVDYSNVGADPEYKRLSGNVYSYIIRG</sequence>
<dbReference type="EMBL" id="JBHSGU010000002">
    <property type="protein sequence ID" value="MFC4700618.1"/>
    <property type="molecule type" value="Genomic_DNA"/>
</dbReference>
<keyword evidence="3" id="KW-1185">Reference proteome</keyword>
<evidence type="ECO:0000313" key="3">
    <source>
        <dbReference type="Proteomes" id="UP001595897"/>
    </source>
</evidence>